<dbReference type="EMBL" id="SDHX01000001">
    <property type="protein sequence ID" value="RXK54351.1"/>
    <property type="molecule type" value="Genomic_DNA"/>
</dbReference>
<dbReference type="Pfam" id="PF03009">
    <property type="entry name" value="GDPD"/>
    <property type="match status" value="1"/>
</dbReference>
<dbReference type="PROSITE" id="PS51704">
    <property type="entry name" value="GP_PDE"/>
    <property type="match status" value="1"/>
</dbReference>
<dbReference type="CDD" id="cd08556">
    <property type="entry name" value="GDPD"/>
    <property type="match status" value="1"/>
</dbReference>
<reference evidence="3 4" key="1">
    <citation type="submission" date="2019-01" db="EMBL/GenBank/DDBJ databases">
        <title>Lacunisphaera sp. strain TWA-58.</title>
        <authorList>
            <person name="Chen W.-M."/>
        </authorList>
    </citation>
    <scope>NUCLEOTIDE SEQUENCE [LARGE SCALE GENOMIC DNA]</scope>
    <source>
        <strain evidence="3 4">TWA-58</strain>
    </source>
</reference>
<dbReference type="PANTHER" id="PTHR46211:SF1">
    <property type="entry name" value="GLYCEROPHOSPHODIESTER PHOSPHODIESTERASE, CYTOPLASMIC"/>
    <property type="match status" value="1"/>
</dbReference>
<evidence type="ECO:0000256" key="1">
    <source>
        <dbReference type="SAM" id="MobiDB-lite"/>
    </source>
</evidence>
<dbReference type="Proteomes" id="UP000290218">
    <property type="component" value="Unassembled WGS sequence"/>
</dbReference>
<name>A0A4Q1C6F3_9BACT</name>
<accession>A0A4Q1C6F3</accession>
<evidence type="ECO:0000313" key="4">
    <source>
        <dbReference type="Proteomes" id="UP000290218"/>
    </source>
</evidence>
<dbReference type="Gene3D" id="3.20.20.190">
    <property type="entry name" value="Phosphatidylinositol (PI) phosphodiesterase"/>
    <property type="match status" value="1"/>
</dbReference>
<evidence type="ECO:0000259" key="2">
    <source>
        <dbReference type="PROSITE" id="PS51704"/>
    </source>
</evidence>
<comment type="caution">
    <text evidence="3">The sequence shown here is derived from an EMBL/GenBank/DDBJ whole genome shotgun (WGS) entry which is preliminary data.</text>
</comment>
<dbReference type="SUPFAM" id="SSF51695">
    <property type="entry name" value="PLC-like phosphodiesterases"/>
    <property type="match status" value="1"/>
</dbReference>
<dbReference type="InterPro" id="IPR017946">
    <property type="entry name" value="PLC-like_Pdiesterase_TIM-brl"/>
</dbReference>
<proteinExistence type="predicted"/>
<dbReference type="OrthoDB" id="384721at2"/>
<dbReference type="AlphaFoldDB" id="A0A4Q1C6F3"/>
<feature type="region of interest" description="Disordered" evidence="1">
    <location>
        <begin position="1"/>
        <end position="71"/>
    </location>
</feature>
<dbReference type="PANTHER" id="PTHR46211">
    <property type="entry name" value="GLYCEROPHOSPHORYL DIESTER PHOSPHODIESTERASE"/>
    <property type="match status" value="1"/>
</dbReference>
<feature type="domain" description="GP-PDE" evidence="2">
    <location>
        <begin position="96"/>
        <end position="321"/>
    </location>
</feature>
<dbReference type="InterPro" id="IPR030395">
    <property type="entry name" value="GP_PDE_dom"/>
</dbReference>
<dbReference type="GO" id="GO:0006629">
    <property type="term" value="P:lipid metabolic process"/>
    <property type="evidence" value="ECO:0007669"/>
    <property type="project" value="InterPro"/>
</dbReference>
<dbReference type="GO" id="GO:0008081">
    <property type="term" value="F:phosphoric diester hydrolase activity"/>
    <property type="evidence" value="ECO:0007669"/>
    <property type="project" value="InterPro"/>
</dbReference>
<gene>
    <name evidence="3" type="ORF">ESB00_00140</name>
</gene>
<keyword evidence="4" id="KW-1185">Reference proteome</keyword>
<sequence>MGNPAGARARQPGGSPGGCAWNHSRSSAPPTRRGAPAPNRAQRPSPCHLSTTRRLSSPDFGHKKAQKPTKITPARFRGFHFGGFRVFRDDSPVASPLIIAHRGASAERPENTQPAFRRALALDVDGIELDVHVTRDGVPVVFHDATLRRLTGTAGRVARKTWDELRTLRVRGSEPIPRLVDVLRLTRGLAVVQIELKSGPVAPVVRAIRSAHAAEWVILASFDRRLVAAARDLAPSIPRMLISEGREAPAALVRHLTACGAGGLSVNHRAIRSAVWVRHFHQRGLAVWTWTVNDPATARRLAGWGVDALLGDDPALLRDTV</sequence>
<evidence type="ECO:0000313" key="3">
    <source>
        <dbReference type="EMBL" id="RXK54351.1"/>
    </source>
</evidence>
<organism evidence="3 4">
    <name type="scientific">Oleiharenicola lentus</name>
    <dbReference type="NCBI Taxonomy" id="2508720"/>
    <lineage>
        <taxon>Bacteria</taxon>
        <taxon>Pseudomonadati</taxon>
        <taxon>Verrucomicrobiota</taxon>
        <taxon>Opitutia</taxon>
        <taxon>Opitutales</taxon>
        <taxon>Opitutaceae</taxon>
        <taxon>Oleiharenicola</taxon>
    </lineage>
</organism>
<protein>
    <submittedName>
        <fullName evidence="3">Glycerophosphodiester phosphodiesterase</fullName>
    </submittedName>
</protein>